<feature type="domain" description="Transcriptional regulator TbsP-like C-terminal" evidence="2">
    <location>
        <begin position="146"/>
        <end position="266"/>
    </location>
</feature>
<organism evidence="3 4">
    <name type="scientific">Halonotius pteroides</name>
    <dbReference type="NCBI Taxonomy" id="268735"/>
    <lineage>
        <taxon>Archaea</taxon>
        <taxon>Methanobacteriati</taxon>
        <taxon>Methanobacteriota</taxon>
        <taxon>Stenosarchaea group</taxon>
        <taxon>Halobacteria</taxon>
        <taxon>Halobacteriales</taxon>
        <taxon>Haloferacaceae</taxon>
        <taxon>Halonotius</taxon>
    </lineage>
</organism>
<evidence type="ECO:0000259" key="2">
    <source>
        <dbReference type="Pfam" id="PF23336"/>
    </source>
</evidence>
<dbReference type="AlphaFoldDB" id="A0A3A6QD78"/>
<dbReference type="NCBIfam" id="NF047393">
    <property type="entry name" value="TransRegTbspHalo"/>
    <property type="match status" value="1"/>
</dbReference>
<comment type="caution">
    <text evidence="3">The sequence shown here is derived from an EMBL/GenBank/DDBJ whole genome shotgun (WGS) entry which is preliminary data.</text>
</comment>
<reference evidence="3 4" key="1">
    <citation type="submission" date="2018-06" db="EMBL/GenBank/DDBJ databases">
        <title>Halonotius sp. F13-13 a new haloarchaeeon isolated from a solar saltern from Isla Cristina, Huelva, Spain.</title>
        <authorList>
            <person name="Duran-Viseras A."/>
            <person name="Sanchez-Porro C."/>
            <person name="Ventosa A."/>
        </authorList>
    </citation>
    <scope>NUCLEOTIDE SEQUENCE [LARGE SCALE GENOMIC DNA]</scope>
    <source>
        <strain evidence="3 4">CECT 7525</strain>
    </source>
</reference>
<dbReference type="Pfam" id="PF23336">
    <property type="entry name" value="HTH_TbsP_C"/>
    <property type="match status" value="1"/>
</dbReference>
<accession>A0A3A6QD78</accession>
<gene>
    <name evidence="3" type="ORF">DP106_04550</name>
</gene>
<dbReference type="Pfam" id="PF19138">
    <property type="entry name" value="TbsP_N"/>
    <property type="match status" value="1"/>
</dbReference>
<evidence type="ECO:0000313" key="3">
    <source>
        <dbReference type="EMBL" id="RJX50863.1"/>
    </source>
</evidence>
<dbReference type="OrthoDB" id="193708at2157"/>
<dbReference type="Proteomes" id="UP000281564">
    <property type="component" value="Unassembled WGS sequence"/>
</dbReference>
<dbReference type="InterPro" id="IPR056163">
    <property type="entry name" value="TbsP_C"/>
</dbReference>
<keyword evidence="4" id="KW-1185">Reference proteome</keyword>
<proteinExistence type="predicted"/>
<dbReference type="RefSeq" id="WP_120083686.1">
    <property type="nucleotide sequence ID" value="NZ_QMDW01000004.1"/>
</dbReference>
<feature type="domain" description="Transcriptional regulator TbsP N-terminal" evidence="1">
    <location>
        <begin position="3"/>
        <end position="145"/>
    </location>
</feature>
<evidence type="ECO:0008006" key="5">
    <source>
        <dbReference type="Google" id="ProtNLM"/>
    </source>
</evidence>
<protein>
    <recommendedName>
        <fullName evidence="5">Transcriptional regulator</fullName>
    </recommendedName>
</protein>
<name>A0A3A6QD78_9EURY</name>
<dbReference type="EMBL" id="QMDW01000004">
    <property type="protein sequence ID" value="RJX50863.1"/>
    <property type="molecule type" value="Genomic_DNA"/>
</dbReference>
<sequence>MASNTHTEDRRELLTTALAATTDGCWIVDPTPETITAVVDVASNTTTLPQLRLLAAEDTLKATFGDFLVASRTADLLDDDSLAVRTLEAPTTNSLILTEKAVTAVVAAGEQVAGLRTDDTEFVETTRDSITDQWAAADPFQLRTPAISQIRATLAEEIGAASREDFDQLLASVETARGDGDGLDEVTISLLIAAKNEVLLYDISKWGEDVGIASKATFSRTKSRLEESGVITTEKVPIDVGRPRLRLQLGDDRLREAPADNLAAAAADILS</sequence>
<dbReference type="InterPro" id="IPR043859">
    <property type="entry name" value="TbsP-like_N"/>
</dbReference>
<evidence type="ECO:0000313" key="4">
    <source>
        <dbReference type="Proteomes" id="UP000281564"/>
    </source>
</evidence>
<evidence type="ECO:0000259" key="1">
    <source>
        <dbReference type="Pfam" id="PF19138"/>
    </source>
</evidence>